<feature type="chain" id="PRO_5045316093" description="Extracellular membrane protein CFEM domain-containing protein" evidence="2">
    <location>
        <begin position="16"/>
        <end position="187"/>
    </location>
</feature>
<evidence type="ECO:0000256" key="1">
    <source>
        <dbReference type="SAM" id="MobiDB-lite"/>
    </source>
</evidence>
<feature type="signal peptide" evidence="2">
    <location>
        <begin position="1"/>
        <end position="15"/>
    </location>
</feature>
<dbReference type="Proteomes" id="UP001497600">
    <property type="component" value="Chromosome F"/>
</dbReference>
<keyword evidence="4" id="KW-1185">Reference proteome</keyword>
<evidence type="ECO:0000313" key="4">
    <source>
        <dbReference type="Proteomes" id="UP001497600"/>
    </source>
</evidence>
<feature type="compositionally biased region" description="Polar residues" evidence="1">
    <location>
        <begin position="177"/>
        <end position="187"/>
    </location>
</feature>
<accession>A0ABP0EG32</accession>
<feature type="compositionally biased region" description="Polar residues" evidence="1">
    <location>
        <begin position="130"/>
        <end position="139"/>
    </location>
</feature>
<sequence>MKSISFLFLLTLVTATPPACFLSCINEVAHTCPREHIDIYTLCVKRDSVIGCLVDICPYGNFESARDHFLGTCLEHIHDKPSKPDFISSLPPQHTEIIDHSKITLQPTKILQIPAEITVIPNKRLKIVRNSKNSPSENPQVIYDSSHGRSRNAPPPAPGRNIIKESSYSEIERKESAFNSNKKLYRK</sequence>
<protein>
    <recommendedName>
        <fullName evidence="5">Extracellular membrane protein CFEM domain-containing protein</fullName>
    </recommendedName>
</protein>
<name>A0ABP0EG32_9ASCO</name>
<gene>
    <name evidence="3" type="ORF">CAAN4_F01970</name>
</gene>
<proteinExistence type="predicted"/>
<evidence type="ECO:0000256" key="2">
    <source>
        <dbReference type="SAM" id="SignalP"/>
    </source>
</evidence>
<organism evidence="3 4">
    <name type="scientific">[Candida] anglica</name>
    <dbReference type="NCBI Taxonomy" id="148631"/>
    <lineage>
        <taxon>Eukaryota</taxon>
        <taxon>Fungi</taxon>
        <taxon>Dikarya</taxon>
        <taxon>Ascomycota</taxon>
        <taxon>Saccharomycotina</taxon>
        <taxon>Pichiomycetes</taxon>
        <taxon>Debaryomycetaceae</taxon>
        <taxon>Kurtzmaniella</taxon>
    </lineage>
</organism>
<reference evidence="3 4" key="1">
    <citation type="submission" date="2024-01" db="EMBL/GenBank/DDBJ databases">
        <authorList>
            <consortium name="Genoscope - CEA"/>
            <person name="William W."/>
        </authorList>
    </citation>
    <scope>NUCLEOTIDE SEQUENCE [LARGE SCALE GENOMIC DNA]</scope>
    <source>
        <strain evidence="3 4">29B2s-10</strain>
    </source>
</reference>
<dbReference type="EMBL" id="OZ004258">
    <property type="protein sequence ID" value="CAK7911326.1"/>
    <property type="molecule type" value="Genomic_DNA"/>
</dbReference>
<evidence type="ECO:0008006" key="5">
    <source>
        <dbReference type="Google" id="ProtNLM"/>
    </source>
</evidence>
<keyword evidence="2" id="KW-0732">Signal</keyword>
<feature type="region of interest" description="Disordered" evidence="1">
    <location>
        <begin position="130"/>
        <end position="187"/>
    </location>
</feature>
<evidence type="ECO:0000313" key="3">
    <source>
        <dbReference type="EMBL" id="CAK7911326.1"/>
    </source>
</evidence>